<dbReference type="AlphaFoldDB" id="A0AA37L2V5"/>
<accession>A0AA37L2V5</accession>
<proteinExistence type="predicted"/>
<dbReference type="Gene3D" id="2.60.120.620">
    <property type="entry name" value="q2cbj1_9rhob like domain"/>
    <property type="match status" value="1"/>
</dbReference>
<dbReference type="Proteomes" id="UP001055115">
    <property type="component" value="Unassembled WGS sequence"/>
</dbReference>
<dbReference type="GeneID" id="73321664"/>
<feature type="region of interest" description="Disordered" evidence="1">
    <location>
        <begin position="1"/>
        <end position="29"/>
    </location>
</feature>
<name>A0AA37L2V5_9PEZI</name>
<dbReference type="EMBL" id="BQXU01000001">
    <property type="protein sequence ID" value="GKT40681.1"/>
    <property type="molecule type" value="Genomic_DNA"/>
</dbReference>
<keyword evidence="3" id="KW-1185">Reference proteome</keyword>
<protein>
    <submittedName>
        <fullName evidence="2">Uncharacterized protein</fullName>
    </submittedName>
</protein>
<dbReference type="PANTHER" id="PTHR33099:SF7">
    <property type="entry name" value="MYND-TYPE DOMAIN-CONTAINING PROTEIN"/>
    <property type="match status" value="1"/>
</dbReference>
<sequence>MPSDTGLQTASAYSDNASSSHESNAEHSKNNELLDSLRRILADQSHLFACGGDIPIRELKVPAEASGHFELPLLASERKESDPITIRWDLNGTADSCAKSSLPPAQGAETGLDRLLQQCRPATFGRGGQDIYDEIYRKAVQIDPATFCTTFDPYSAGIIDARSVRAELYKLNGGHLKVRHKGQEMTFDWSANRENTTDHAKIRWAAFYSDCEHEVLEVISGHRLTLTYNLYAVRGAGRLTGVSPTLNPAYLPLCQALKGILSQDPFNGRGGKMGFWCSHAYAYNHTMETPLPATLKGVDAVLWESFQTLNLDPKIAPVIRMSEDTREMFSEWYDDPERHIYPWSIRLRDKLPSTMPSEFIIGYKFGVHIDREYQTESIEEYHDAYQRWGSYSREPVHWLTKPIESELQLVYTAYGNQAIAEAMYSYCAILVDVPPYK</sequence>
<organism evidence="2 3">
    <name type="scientific">Colletotrichum spaethianum</name>
    <dbReference type="NCBI Taxonomy" id="700344"/>
    <lineage>
        <taxon>Eukaryota</taxon>
        <taxon>Fungi</taxon>
        <taxon>Dikarya</taxon>
        <taxon>Ascomycota</taxon>
        <taxon>Pezizomycotina</taxon>
        <taxon>Sordariomycetes</taxon>
        <taxon>Hypocreomycetidae</taxon>
        <taxon>Glomerellales</taxon>
        <taxon>Glomerellaceae</taxon>
        <taxon>Colletotrichum</taxon>
        <taxon>Colletotrichum spaethianum species complex</taxon>
    </lineage>
</organism>
<reference evidence="2 3" key="1">
    <citation type="submission" date="2022-03" db="EMBL/GenBank/DDBJ databases">
        <title>Genome data of Colletotrichum spp.</title>
        <authorList>
            <person name="Utami Y.D."/>
            <person name="Hiruma K."/>
        </authorList>
    </citation>
    <scope>NUCLEOTIDE SEQUENCE [LARGE SCALE GENOMIC DNA]</scope>
    <source>
        <strain evidence="2 3">MAFF 239500</strain>
    </source>
</reference>
<feature type="compositionally biased region" description="Low complexity" evidence="1">
    <location>
        <begin position="10"/>
        <end position="22"/>
    </location>
</feature>
<evidence type="ECO:0000256" key="1">
    <source>
        <dbReference type="SAM" id="MobiDB-lite"/>
    </source>
</evidence>
<gene>
    <name evidence="2" type="ORF">ColSpa_00862</name>
</gene>
<dbReference type="PANTHER" id="PTHR33099">
    <property type="entry name" value="FE2OG DIOXYGENASE DOMAIN-CONTAINING PROTEIN"/>
    <property type="match status" value="1"/>
</dbReference>
<evidence type="ECO:0000313" key="2">
    <source>
        <dbReference type="EMBL" id="GKT40681.1"/>
    </source>
</evidence>
<evidence type="ECO:0000313" key="3">
    <source>
        <dbReference type="Proteomes" id="UP001055115"/>
    </source>
</evidence>
<dbReference type="RefSeq" id="XP_049123031.1">
    <property type="nucleotide sequence ID" value="XM_049267074.1"/>
</dbReference>
<comment type="caution">
    <text evidence="2">The sequence shown here is derived from an EMBL/GenBank/DDBJ whole genome shotgun (WGS) entry which is preliminary data.</text>
</comment>